<dbReference type="OrthoDB" id="9816185at2"/>
<dbReference type="AlphaFoldDB" id="A0A1T4YJB5"/>
<dbReference type="CDD" id="cd00085">
    <property type="entry name" value="HNHc"/>
    <property type="match status" value="1"/>
</dbReference>
<evidence type="ECO:0000313" key="2">
    <source>
        <dbReference type="Proteomes" id="UP000190774"/>
    </source>
</evidence>
<name>A0A1T4YJB5_9BACT</name>
<evidence type="ECO:0000313" key="1">
    <source>
        <dbReference type="EMBL" id="SKB01836.1"/>
    </source>
</evidence>
<accession>A0A1T4YJB5</accession>
<dbReference type="Proteomes" id="UP000190774">
    <property type="component" value="Unassembled WGS sequence"/>
</dbReference>
<reference evidence="2" key="1">
    <citation type="submission" date="2017-02" db="EMBL/GenBank/DDBJ databases">
        <authorList>
            <person name="Varghese N."/>
            <person name="Submissions S."/>
        </authorList>
    </citation>
    <scope>NUCLEOTIDE SEQUENCE [LARGE SCALE GENOMIC DNA]</scope>
    <source>
        <strain evidence="2">ATCC 700200</strain>
    </source>
</reference>
<sequence>MKSLPIPTDETGNQYAAGDVFDLCISSISDADLVQRLEAIRPDIVNAANLYNIAGNAANLYATPRSDQVGNVTGKELKSIYSERLSKIKHPARRIYDKILAAPKLGRCPLCDNGSVGTLDHYLPKSAHTVLSVTPNNLVPSCWPCQMEKRADTAATQDQQTLHPYFDSFFESETWLCARVIQTTPPTFEYYINPPAHWPPLYGQRLEAHMEAFNLKFHYGNNAANELSGIRHELKKLYDGHGASAVTAHLLEAAISWEKAFTNSWTGAMYRGASQSQWFCNGNFYLI</sequence>
<dbReference type="RefSeq" id="WP_139373321.1">
    <property type="nucleotide sequence ID" value="NZ_FUYE01000012.1"/>
</dbReference>
<evidence type="ECO:0008006" key="3">
    <source>
        <dbReference type="Google" id="ProtNLM"/>
    </source>
</evidence>
<proteinExistence type="predicted"/>
<keyword evidence="2" id="KW-1185">Reference proteome</keyword>
<gene>
    <name evidence="1" type="ORF">SAMN02745166_03477</name>
</gene>
<dbReference type="Gene3D" id="1.10.30.50">
    <property type="match status" value="1"/>
</dbReference>
<protein>
    <recommendedName>
        <fullName evidence="3">HNH endonuclease</fullName>
    </recommendedName>
</protein>
<dbReference type="EMBL" id="FUYE01000012">
    <property type="protein sequence ID" value="SKB01836.1"/>
    <property type="molecule type" value="Genomic_DNA"/>
</dbReference>
<dbReference type="STRING" id="48467.SAMN02745166_03477"/>
<dbReference type="InterPro" id="IPR003615">
    <property type="entry name" value="HNH_nuc"/>
</dbReference>
<organism evidence="1 2">
    <name type="scientific">Prosthecobacter debontii</name>
    <dbReference type="NCBI Taxonomy" id="48467"/>
    <lineage>
        <taxon>Bacteria</taxon>
        <taxon>Pseudomonadati</taxon>
        <taxon>Verrucomicrobiota</taxon>
        <taxon>Verrucomicrobiia</taxon>
        <taxon>Verrucomicrobiales</taxon>
        <taxon>Verrucomicrobiaceae</taxon>
        <taxon>Prosthecobacter</taxon>
    </lineage>
</organism>